<evidence type="ECO:0000313" key="1">
    <source>
        <dbReference type="EMBL" id="KAL0132916.1"/>
    </source>
</evidence>
<evidence type="ECO:0000313" key="2">
    <source>
        <dbReference type="Proteomes" id="UP001430953"/>
    </source>
</evidence>
<gene>
    <name evidence="1" type="ORF">PUN28_000568</name>
</gene>
<keyword evidence="2" id="KW-1185">Reference proteome</keyword>
<comment type="caution">
    <text evidence="1">The sequence shown here is derived from an EMBL/GenBank/DDBJ whole genome shotgun (WGS) entry which is preliminary data.</text>
</comment>
<reference evidence="1 2" key="1">
    <citation type="submission" date="2023-03" db="EMBL/GenBank/DDBJ databases">
        <title>High recombination rates correlate with genetic variation in Cardiocondyla obscurior ants.</title>
        <authorList>
            <person name="Errbii M."/>
        </authorList>
    </citation>
    <scope>NUCLEOTIDE SEQUENCE [LARGE SCALE GENOMIC DNA]</scope>
    <source>
        <strain evidence="1">Alpha-2009</strain>
        <tissue evidence="1">Whole body</tissue>
    </source>
</reference>
<protein>
    <submittedName>
        <fullName evidence="1">Uncharacterized protein</fullName>
    </submittedName>
</protein>
<dbReference type="AlphaFoldDB" id="A0AAW2H0N5"/>
<accession>A0AAW2H0N5</accession>
<dbReference type="Proteomes" id="UP001430953">
    <property type="component" value="Unassembled WGS sequence"/>
</dbReference>
<proteinExistence type="predicted"/>
<organism evidence="1 2">
    <name type="scientific">Cardiocondyla obscurior</name>
    <dbReference type="NCBI Taxonomy" id="286306"/>
    <lineage>
        <taxon>Eukaryota</taxon>
        <taxon>Metazoa</taxon>
        <taxon>Ecdysozoa</taxon>
        <taxon>Arthropoda</taxon>
        <taxon>Hexapoda</taxon>
        <taxon>Insecta</taxon>
        <taxon>Pterygota</taxon>
        <taxon>Neoptera</taxon>
        <taxon>Endopterygota</taxon>
        <taxon>Hymenoptera</taxon>
        <taxon>Apocrita</taxon>
        <taxon>Aculeata</taxon>
        <taxon>Formicoidea</taxon>
        <taxon>Formicidae</taxon>
        <taxon>Myrmicinae</taxon>
        <taxon>Cardiocondyla</taxon>
    </lineage>
</organism>
<dbReference type="EMBL" id="JADYXP020000001">
    <property type="protein sequence ID" value="KAL0132916.1"/>
    <property type="molecule type" value="Genomic_DNA"/>
</dbReference>
<name>A0AAW2H0N5_9HYME</name>
<sequence length="175" mass="19842">MLLSVGSDGGWLADEGVADGARVGCHAVLARQPPFTLRPSHPRALSCNPFRLFATASDSYLYRETEPDPDHPRFASSATGRRNAPLNLSEVQERPVHYHYDDLSSLLFERNSSRTSDFTLRFTRRSAFKLHVCLPTHEFKIITNVGDRLRSSQYLKYASKHRRNVKHATNLLVHP</sequence>